<dbReference type="AlphaFoldDB" id="A0AAN8PEY0"/>
<dbReference type="InterPro" id="IPR037231">
    <property type="entry name" value="NAP-like_sf"/>
</dbReference>
<evidence type="ECO:0000313" key="5">
    <source>
        <dbReference type="Proteomes" id="UP001347796"/>
    </source>
</evidence>
<comment type="similarity">
    <text evidence="1 2">Belongs to the nucleosome assembly protein (NAP) family.</text>
</comment>
<feature type="compositionally biased region" description="Acidic residues" evidence="3">
    <location>
        <begin position="239"/>
        <end position="289"/>
    </location>
</feature>
<accession>A0AAN8PEY0</accession>
<feature type="region of interest" description="Disordered" evidence="3">
    <location>
        <begin position="230"/>
        <end position="325"/>
    </location>
</feature>
<dbReference type="FunFam" id="3.30.1120.90:FF:000002">
    <property type="entry name" value="Testis-specific Y-encoded-like protein 2"/>
    <property type="match status" value="1"/>
</dbReference>
<feature type="region of interest" description="Disordered" evidence="3">
    <location>
        <begin position="1"/>
        <end position="36"/>
    </location>
</feature>
<dbReference type="EMBL" id="JAZGQO010000010">
    <property type="protein sequence ID" value="KAK6177402.1"/>
    <property type="molecule type" value="Genomic_DNA"/>
</dbReference>
<evidence type="ECO:0000256" key="2">
    <source>
        <dbReference type="RuleBase" id="RU003876"/>
    </source>
</evidence>
<dbReference type="InterPro" id="IPR002164">
    <property type="entry name" value="NAP_family"/>
</dbReference>
<comment type="caution">
    <text evidence="4">The sequence shown here is derived from an EMBL/GenBank/DDBJ whole genome shotgun (WGS) entry which is preliminary data.</text>
</comment>
<protein>
    <recommendedName>
        <fullName evidence="6">Protein SET</fullName>
    </recommendedName>
</protein>
<feature type="compositionally biased region" description="Basic and acidic residues" evidence="3">
    <location>
        <begin position="310"/>
        <end position="325"/>
    </location>
</feature>
<feature type="compositionally biased region" description="Acidic residues" evidence="3">
    <location>
        <begin position="297"/>
        <end position="309"/>
    </location>
</feature>
<reference evidence="4 5" key="1">
    <citation type="submission" date="2024-01" db="EMBL/GenBank/DDBJ databases">
        <title>The genome of the rayed Mediterranean limpet Patella caerulea (Linnaeus, 1758).</title>
        <authorList>
            <person name="Anh-Thu Weber A."/>
            <person name="Halstead-Nussloch G."/>
        </authorList>
    </citation>
    <scope>NUCLEOTIDE SEQUENCE [LARGE SCALE GENOMIC DNA]</scope>
    <source>
        <strain evidence="4">AATW-2023a</strain>
        <tissue evidence="4">Whole specimen</tissue>
    </source>
</reference>
<dbReference type="PANTHER" id="PTHR11875">
    <property type="entry name" value="TESTIS-SPECIFIC Y-ENCODED PROTEIN"/>
    <property type="match status" value="1"/>
</dbReference>
<sequence length="325" mass="37089">MSGESASAAKIQKLSAPEDESDKLDSSTGDFDKETQTALEDIDACQTEIDALNEKASEEILQVEQKYNKLRKPHFESRNKLIQKIPNFWMTAFINHPQISVILNKEDEECLQYLEKVEVEEFEDIKSGYNINFHFASNPYFSNDLLTKEFHLGSSGDPVSTSTEIKWKDGMDLVKKAKKNQTNGNRKRRYGVAGSFFTWFTDNTDPSIDEIAEVLKDDMWPNPLQYFLAPDIEVGENGVSDEDDDDDDDDDDEDDDDEHDESVVVVEDEDDDEEPYDVDDDDDDDELDESSDKVEVIEEDEEGDEEEDEAAARKLDEEAEAVEEK</sequence>
<dbReference type="GO" id="GO:0006334">
    <property type="term" value="P:nucleosome assembly"/>
    <property type="evidence" value="ECO:0007669"/>
    <property type="project" value="InterPro"/>
</dbReference>
<keyword evidence="5" id="KW-1185">Reference proteome</keyword>
<dbReference type="Gene3D" id="1.20.5.1500">
    <property type="match status" value="1"/>
</dbReference>
<evidence type="ECO:0000256" key="3">
    <source>
        <dbReference type="SAM" id="MobiDB-lite"/>
    </source>
</evidence>
<proteinExistence type="inferred from homology"/>
<dbReference type="Pfam" id="PF00956">
    <property type="entry name" value="NAP"/>
    <property type="match status" value="1"/>
</dbReference>
<dbReference type="Proteomes" id="UP001347796">
    <property type="component" value="Unassembled WGS sequence"/>
</dbReference>
<evidence type="ECO:0000256" key="1">
    <source>
        <dbReference type="ARBA" id="ARBA00009947"/>
    </source>
</evidence>
<organism evidence="4 5">
    <name type="scientific">Patella caerulea</name>
    <name type="common">Rayed Mediterranean limpet</name>
    <dbReference type="NCBI Taxonomy" id="87958"/>
    <lineage>
        <taxon>Eukaryota</taxon>
        <taxon>Metazoa</taxon>
        <taxon>Spiralia</taxon>
        <taxon>Lophotrochozoa</taxon>
        <taxon>Mollusca</taxon>
        <taxon>Gastropoda</taxon>
        <taxon>Patellogastropoda</taxon>
        <taxon>Patelloidea</taxon>
        <taxon>Patellidae</taxon>
        <taxon>Patella</taxon>
    </lineage>
</organism>
<gene>
    <name evidence="4" type="ORF">SNE40_015510</name>
</gene>
<dbReference type="SUPFAM" id="SSF143113">
    <property type="entry name" value="NAP-like"/>
    <property type="match status" value="1"/>
</dbReference>
<dbReference type="Gene3D" id="3.30.1120.90">
    <property type="entry name" value="Nucleosome assembly protein"/>
    <property type="match status" value="1"/>
</dbReference>
<dbReference type="GO" id="GO:0005634">
    <property type="term" value="C:nucleus"/>
    <property type="evidence" value="ECO:0007669"/>
    <property type="project" value="InterPro"/>
</dbReference>
<evidence type="ECO:0000313" key="4">
    <source>
        <dbReference type="EMBL" id="KAK6177402.1"/>
    </source>
</evidence>
<name>A0AAN8PEY0_PATCE</name>
<evidence type="ECO:0008006" key="6">
    <source>
        <dbReference type="Google" id="ProtNLM"/>
    </source>
</evidence>